<name>A0A2T1NDM3_9FLAO</name>
<dbReference type="Proteomes" id="UP000238426">
    <property type="component" value="Unassembled WGS sequence"/>
</dbReference>
<dbReference type="InterPro" id="IPR015946">
    <property type="entry name" value="KH_dom-like_a/b"/>
</dbReference>
<dbReference type="OrthoDB" id="9804010at2"/>
<dbReference type="Gene3D" id="3.30.300.20">
    <property type="match status" value="1"/>
</dbReference>
<organism evidence="1 2">
    <name type="scientific">Aurantibacter aestuarii</name>
    <dbReference type="NCBI Taxonomy" id="1266046"/>
    <lineage>
        <taxon>Bacteria</taxon>
        <taxon>Pseudomonadati</taxon>
        <taxon>Bacteroidota</taxon>
        <taxon>Flavobacteriia</taxon>
        <taxon>Flavobacteriales</taxon>
        <taxon>Flavobacteriaceae</taxon>
        <taxon>Aurantibacter</taxon>
    </lineage>
</organism>
<dbReference type="InterPro" id="IPR003718">
    <property type="entry name" value="OsmC/Ohr_fam"/>
</dbReference>
<comment type="caution">
    <text evidence="1">The sequence shown here is derived from an EMBL/GenBank/DDBJ whole genome shotgun (WGS) entry which is preliminary data.</text>
</comment>
<dbReference type="EMBL" id="PXOQ01000007">
    <property type="protein sequence ID" value="PSG90486.1"/>
    <property type="molecule type" value="Genomic_DNA"/>
</dbReference>
<dbReference type="RefSeq" id="WP_106462627.1">
    <property type="nucleotide sequence ID" value="NZ_PXOQ01000007.1"/>
</dbReference>
<dbReference type="InterPro" id="IPR036102">
    <property type="entry name" value="OsmC/Ohrsf"/>
</dbReference>
<dbReference type="Pfam" id="PF02566">
    <property type="entry name" value="OsmC"/>
    <property type="match status" value="1"/>
</dbReference>
<dbReference type="AlphaFoldDB" id="A0A2T1NDM3"/>
<accession>A0A2T1NDM3</accession>
<dbReference type="SUPFAM" id="SSF82784">
    <property type="entry name" value="OsmC-like"/>
    <property type="match status" value="1"/>
</dbReference>
<dbReference type="PANTHER" id="PTHR34352">
    <property type="entry name" value="PROTEIN YHFA"/>
    <property type="match status" value="1"/>
</dbReference>
<keyword evidence="2" id="KW-1185">Reference proteome</keyword>
<dbReference type="PANTHER" id="PTHR34352:SF1">
    <property type="entry name" value="PROTEIN YHFA"/>
    <property type="match status" value="1"/>
</dbReference>
<dbReference type="Gene3D" id="2.20.25.10">
    <property type="match status" value="1"/>
</dbReference>
<sequence length="140" mass="15805">MTNQITTTWLGNMKFESTNPSGHNLFIDAGAENGGNDEGYRPKALMLSGLAGCAGLDVASLIKKMKLDVDTFKIEIEANLTEEHPKYYDKVEMNFHFYGNHLDEKKLQRAVDLSAETYCGVLEMFRQFAAVTIQTFYHKN</sequence>
<proteinExistence type="predicted"/>
<reference evidence="1 2" key="1">
    <citation type="submission" date="2018-03" db="EMBL/GenBank/DDBJ databases">
        <title>Mesoflavibacter sp. HG37 and Mesoflavibacter sp. HG96 sp.nov., two marine bacteria isolated from seawater of Western Pacific Ocean.</title>
        <authorList>
            <person name="Cheng H."/>
            <person name="Wu Y.-H."/>
            <person name="Guo L.-L."/>
            <person name="Xu X.-W."/>
        </authorList>
    </citation>
    <scope>NUCLEOTIDE SEQUENCE [LARGE SCALE GENOMIC DNA]</scope>
    <source>
        <strain evidence="1 2">KCTC 32269</strain>
    </source>
</reference>
<gene>
    <name evidence="1" type="ORF">C7H52_04180</name>
</gene>
<protein>
    <submittedName>
        <fullName evidence="1">Osmotically inducible protein OsmC</fullName>
    </submittedName>
</protein>
<evidence type="ECO:0000313" key="2">
    <source>
        <dbReference type="Proteomes" id="UP000238426"/>
    </source>
</evidence>
<evidence type="ECO:0000313" key="1">
    <source>
        <dbReference type="EMBL" id="PSG90486.1"/>
    </source>
</evidence>